<evidence type="ECO:0000256" key="1">
    <source>
        <dbReference type="SAM" id="Phobius"/>
    </source>
</evidence>
<dbReference type="AlphaFoldDB" id="A0A4U9WBX9"/>
<evidence type="ECO:0000313" key="3">
    <source>
        <dbReference type="EMBL" id="VTR56570.1"/>
    </source>
</evidence>
<feature type="domain" description="TadE-like" evidence="2">
    <location>
        <begin position="14"/>
        <end position="55"/>
    </location>
</feature>
<sequence>MKKLISVFFKNNRGVASIEFSLTVILFIFMVMFVAEIARMAYISSVLDLAISEGAKDAKNYSSASGNDYQTRFRQRMTEQGGTLWGFLAEKDMLAINVSYASSIAEMIYSGGGVSGRNKPLARYFVRYRYQPIFFPVPDAWKESTFIREVIFVQEYETFGIYGLISERR</sequence>
<dbReference type="InterPro" id="IPR012495">
    <property type="entry name" value="TadE-like_dom"/>
</dbReference>
<name>A0A4U9WBX9_SERFO</name>
<organism evidence="3">
    <name type="scientific">Serratia fonticola</name>
    <dbReference type="NCBI Taxonomy" id="47917"/>
    <lineage>
        <taxon>Bacteria</taxon>
        <taxon>Pseudomonadati</taxon>
        <taxon>Pseudomonadota</taxon>
        <taxon>Gammaproteobacteria</taxon>
        <taxon>Enterobacterales</taxon>
        <taxon>Yersiniaceae</taxon>
        <taxon>Serratia</taxon>
    </lineage>
</organism>
<accession>A0A4U9WBX9</accession>
<dbReference type="Pfam" id="PF07811">
    <property type="entry name" value="TadE"/>
    <property type="match status" value="1"/>
</dbReference>
<dbReference type="EMBL" id="CABEEZ010000134">
    <property type="protein sequence ID" value="VTR56570.1"/>
    <property type="molecule type" value="Genomic_DNA"/>
</dbReference>
<proteinExistence type="predicted"/>
<reference evidence="3" key="1">
    <citation type="submission" date="2019-05" db="EMBL/GenBank/DDBJ databases">
        <authorList>
            <consortium name="Pathogen Informatics"/>
        </authorList>
    </citation>
    <scope>NUCLEOTIDE SEQUENCE [LARGE SCALE GENOMIC DNA]</scope>
    <source>
        <strain evidence="3">NCTC12965</strain>
    </source>
</reference>
<keyword evidence="1" id="KW-0812">Transmembrane</keyword>
<evidence type="ECO:0000259" key="2">
    <source>
        <dbReference type="Pfam" id="PF07811"/>
    </source>
</evidence>
<protein>
    <submittedName>
        <fullName evidence="3">Flp pilus assembly protein TadG</fullName>
    </submittedName>
</protein>
<feature type="transmembrane region" description="Helical" evidence="1">
    <location>
        <begin position="20"/>
        <end position="42"/>
    </location>
</feature>
<keyword evidence="1" id="KW-1133">Transmembrane helix</keyword>
<gene>
    <name evidence="3" type="ORF">NCTC12965_07169</name>
</gene>
<keyword evidence="1" id="KW-0472">Membrane</keyword>